<keyword evidence="2" id="KW-1185">Reference proteome</keyword>
<protein>
    <recommendedName>
        <fullName evidence="3">DUF5666 domain-containing protein</fullName>
    </recommendedName>
</protein>
<evidence type="ECO:0000313" key="1">
    <source>
        <dbReference type="EMBL" id="SMC06827.1"/>
    </source>
</evidence>
<organism evidence="1 2">
    <name type="scientific">Sulfobacillus thermosulfidooxidans (strain DSM 9293 / VKM B-1269 / AT-1)</name>
    <dbReference type="NCBI Taxonomy" id="929705"/>
    <lineage>
        <taxon>Bacteria</taxon>
        <taxon>Bacillati</taxon>
        <taxon>Bacillota</taxon>
        <taxon>Clostridia</taxon>
        <taxon>Eubacteriales</taxon>
        <taxon>Clostridiales Family XVII. Incertae Sedis</taxon>
        <taxon>Sulfobacillus</taxon>
    </lineage>
</organism>
<accession>A0A1W1WKL7</accession>
<dbReference type="RefSeq" id="WP_020374081.1">
    <property type="nucleotide sequence ID" value="NZ_FWWY01000001.1"/>
</dbReference>
<evidence type="ECO:0008006" key="3">
    <source>
        <dbReference type="Google" id="ProtNLM"/>
    </source>
</evidence>
<gene>
    <name evidence="1" type="ORF">SAMN00768000_3037</name>
</gene>
<sequence>MTTRKRTSQHLVIMMMTATLLTSVHHIVPSGNSRTPRRLLAYSNQTHPGLYTIELRNDTAISNIYLLQAGTTVRLAGVLKGHTISATRIDVLIHDKMGQ</sequence>
<dbReference type="EMBL" id="FWWY01000001">
    <property type="protein sequence ID" value="SMC06827.1"/>
    <property type="molecule type" value="Genomic_DNA"/>
</dbReference>
<dbReference type="OrthoDB" id="9875426at2"/>
<proteinExistence type="predicted"/>
<dbReference type="AlphaFoldDB" id="A0A1W1WKL7"/>
<reference evidence="2" key="1">
    <citation type="submission" date="2017-04" db="EMBL/GenBank/DDBJ databases">
        <authorList>
            <person name="Varghese N."/>
            <person name="Submissions S."/>
        </authorList>
    </citation>
    <scope>NUCLEOTIDE SEQUENCE [LARGE SCALE GENOMIC DNA]</scope>
    <source>
        <strain evidence="2">DSM 9293</strain>
    </source>
</reference>
<name>A0A1W1WKL7_SULTA</name>
<dbReference type="STRING" id="28034.BFX07_10915"/>
<dbReference type="Proteomes" id="UP000192660">
    <property type="component" value="Unassembled WGS sequence"/>
</dbReference>
<evidence type="ECO:0000313" key="2">
    <source>
        <dbReference type="Proteomes" id="UP000192660"/>
    </source>
</evidence>